<keyword evidence="3" id="KW-0472">Membrane</keyword>
<evidence type="ECO:0000313" key="6">
    <source>
        <dbReference type="Proteomes" id="UP000235122"/>
    </source>
</evidence>
<evidence type="ECO:0000256" key="2">
    <source>
        <dbReference type="SAM" id="MobiDB-lite"/>
    </source>
</evidence>
<feature type="compositionally biased region" description="Basic and acidic residues" evidence="2">
    <location>
        <begin position="119"/>
        <end position="133"/>
    </location>
</feature>
<evidence type="ECO:0000313" key="5">
    <source>
        <dbReference type="EMBL" id="PKY71941.1"/>
    </source>
</evidence>
<keyword evidence="3" id="KW-1133">Transmembrane helix</keyword>
<name>A0A2I1ILD9_9ACTO</name>
<keyword evidence="1" id="KW-0175">Coiled coil</keyword>
<feature type="region of interest" description="Disordered" evidence="2">
    <location>
        <begin position="119"/>
        <end position="145"/>
    </location>
</feature>
<reference evidence="5 6" key="1">
    <citation type="submission" date="2017-12" db="EMBL/GenBank/DDBJ databases">
        <title>Phylogenetic diversity of female urinary microbiome.</title>
        <authorList>
            <person name="Thomas-White K."/>
            <person name="Wolfe A.J."/>
        </authorList>
    </citation>
    <scope>NUCLEOTIDE SEQUENCE [LARGE SCALE GENOMIC DNA]</scope>
    <source>
        <strain evidence="5 6">UMB0402</strain>
    </source>
</reference>
<feature type="compositionally biased region" description="Basic residues" evidence="2">
    <location>
        <begin position="134"/>
        <end position="145"/>
    </location>
</feature>
<dbReference type="RefSeq" id="WP_070454378.1">
    <property type="nucleotide sequence ID" value="NZ_JASOXK010000006.1"/>
</dbReference>
<keyword evidence="4" id="KW-0732">Signal</keyword>
<evidence type="ECO:0000256" key="4">
    <source>
        <dbReference type="SAM" id="SignalP"/>
    </source>
</evidence>
<feature type="signal peptide" evidence="4">
    <location>
        <begin position="1"/>
        <end position="26"/>
    </location>
</feature>
<sequence length="194" mass="20487">MRKTAKVIAAGTLVVAIAGMGQSALAVEVPSEPPADVLADLIDAHNAEDAARGIQKPAAPVPGEQELKKEAEKQYNAEKKVEAEYGKAAGEQELKKEAEKQYNAEKKAEDKWQAAWDELSKKKPEVEKDEPATKKKVKPAAHKKVVPVKKAKDSVIAKKAKLANTGSMAGVGAGVSIALLLAGTGAYAIGRKRA</sequence>
<protein>
    <recommendedName>
        <fullName evidence="7">LPXTG cell wall anchor domain-containing protein</fullName>
    </recommendedName>
</protein>
<proteinExistence type="predicted"/>
<organism evidence="5 6">
    <name type="scientific">Winkia neuii</name>
    <dbReference type="NCBI Taxonomy" id="33007"/>
    <lineage>
        <taxon>Bacteria</taxon>
        <taxon>Bacillati</taxon>
        <taxon>Actinomycetota</taxon>
        <taxon>Actinomycetes</taxon>
        <taxon>Actinomycetales</taxon>
        <taxon>Actinomycetaceae</taxon>
        <taxon>Winkia</taxon>
    </lineage>
</organism>
<gene>
    <name evidence="5" type="ORF">CYJ19_09535</name>
</gene>
<evidence type="ECO:0000256" key="1">
    <source>
        <dbReference type="SAM" id="Coils"/>
    </source>
</evidence>
<dbReference type="EMBL" id="PKKO01000005">
    <property type="protein sequence ID" value="PKY71941.1"/>
    <property type="molecule type" value="Genomic_DNA"/>
</dbReference>
<evidence type="ECO:0008006" key="7">
    <source>
        <dbReference type="Google" id="ProtNLM"/>
    </source>
</evidence>
<feature type="chain" id="PRO_5014193482" description="LPXTG cell wall anchor domain-containing protein" evidence="4">
    <location>
        <begin position="27"/>
        <end position="194"/>
    </location>
</feature>
<dbReference type="Proteomes" id="UP000235122">
    <property type="component" value="Unassembled WGS sequence"/>
</dbReference>
<evidence type="ECO:0000256" key="3">
    <source>
        <dbReference type="SAM" id="Phobius"/>
    </source>
</evidence>
<feature type="transmembrane region" description="Helical" evidence="3">
    <location>
        <begin position="168"/>
        <end position="189"/>
    </location>
</feature>
<feature type="coiled-coil region" evidence="1">
    <location>
        <begin position="64"/>
        <end position="115"/>
    </location>
</feature>
<accession>A0A2I1ILD9</accession>
<keyword evidence="3" id="KW-0812">Transmembrane</keyword>
<comment type="caution">
    <text evidence="5">The sequence shown here is derived from an EMBL/GenBank/DDBJ whole genome shotgun (WGS) entry which is preliminary data.</text>
</comment>
<keyword evidence="6" id="KW-1185">Reference proteome</keyword>
<dbReference type="AlphaFoldDB" id="A0A2I1ILD9"/>